<accession>A0A644X3R7</accession>
<proteinExistence type="predicted"/>
<gene>
    <name evidence="2" type="ORF">SDC9_56780</name>
</gene>
<organism evidence="2">
    <name type="scientific">bioreactor metagenome</name>
    <dbReference type="NCBI Taxonomy" id="1076179"/>
    <lineage>
        <taxon>unclassified sequences</taxon>
        <taxon>metagenomes</taxon>
        <taxon>ecological metagenomes</taxon>
    </lineage>
</organism>
<name>A0A644X3R7_9ZZZZ</name>
<comment type="caution">
    <text evidence="2">The sequence shown here is derived from an EMBL/GenBank/DDBJ whole genome shotgun (WGS) entry which is preliminary data.</text>
</comment>
<reference evidence="2" key="1">
    <citation type="submission" date="2019-08" db="EMBL/GenBank/DDBJ databases">
        <authorList>
            <person name="Kucharzyk K."/>
            <person name="Murdoch R.W."/>
            <person name="Higgins S."/>
            <person name="Loffler F."/>
        </authorList>
    </citation>
    <scope>NUCLEOTIDE SEQUENCE</scope>
</reference>
<dbReference type="EMBL" id="VSSQ01001693">
    <property type="protein sequence ID" value="MPM10448.1"/>
    <property type="molecule type" value="Genomic_DNA"/>
</dbReference>
<evidence type="ECO:0000313" key="2">
    <source>
        <dbReference type="EMBL" id="MPM10448.1"/>
    </source>
</evidence>
<dbReference type="Pfam" id="PF20215">
    <property type="entry name" value="DUF6575"/>
    <property type="match status" value="1"/>
</dbReference>
<feature type="domain" description="DUF6575" evidence="1">
    <location>
        <begin position="14"/>
        <end position="134"/>
    </location>
</feature>
<sequence>MDEIILNYQETLLYYDGPQLISAKDQIGGEYICLLDELNEGNDFYFCIPISHRKLGLIRSGEVDLRSAFEKPEIELLYKGKAVDGDLSKIGLHRIDEREIASDWLPEPGIFLNIVKKSQSNLLNETTERNRLIILCNMNPPEASNESKISVENLIEGVGLYQRVLKYAYSKSIQYTQKLSTGVKSVLNSPENYRLEVFGFSGGSFTVLLQTEKQVDLLGYGELAKALELIDSISAMADDSQGAFSIISKYGGHFATAYKDLLQFIVEKQVPLNYEWTMPQLKTSITGKIIPRFAEPLYEKLVSREEVGVEKKKLKGRFTLLGKSGQWNLFNEEDNKEYKGTSDIDLAGTIFMTQKYSIECEEKIIVNRSTGREVFRLHLLSYELA</sequence>
<dbReference type="AlphaFoldDB" id="A0A644X3R7"/>
<protein>
    <recommendedName>
        <fullName evidence="1">DUF6575 domain-containing protein</fullName>
    </recommendedName>
</protein>
<dbReference type="InterPro" id="IPR046482">
    <property type="entry name" value="DUF6575"/>
</dbReference>
<evidence type="ECO:0000259" key="1">
    <source>
        <dbReference type="Pfam" id="PF20215"/>
    </source>
</evidence>